<name>A0A382BPQ4_9ZZZZ</name>
<gene>
    <name evidence="1" type="ORF">METZ01_LOCUS168508</name>
</gene>
<dbReference type="EMBL" id="UINC01030752">
    <property type="protein sequence ID" value="SVB15654.1"/>
    <property type="molecule type" value="Genomic_DNA"/>
</dbReference>
<dbReference type="AlphaFoldDB" id="A0A382BPQ4"/>
<protein>
    <submittedName>
        <fullName evidence="1">Uncharacterized protein</fullName>
    </submittedName>
</protein>
<sequence>MDAISEVKEDWKRVDRALIPADLLCSMPQPECKGLTMLTDIMINATVCKLGPRVGQITAPYSEGIEIVLDVAETIEHRMRRPEFGRHLETSVRSLETGAHIEVCIEATGFQNAPAIDDCVSFVLWAETGFFEPPSTLNDKILYVRDPELYERRQAARVAEAKREMERQIKDRELAREESLARSEAQSNIMLERERVRNLSWRELIAEHESAGPPTDDISSALYHLRVSLLTLPAPGHPIGQH</sequence>
<organism evidence="1">
    <name type="scientific">marine metagenome</name>
    <dbReference type="NCBI Taxonomy" id="408172"/>
    <lineage>
        <taxon>unclassified sequences</taxon>
        <taxon>metagenomes</taxon>
        <taxon>ecological metagenomes</taxon>
    </lineage>
</organism>
<reference evidence="1" key="1">
    <citation type="submission" date="2018-05" db="EMBL/GenBank/DDBJ databases">
        <authorList>
            <person name="Lanie J.A."/>
            <person name="Ng W.-L."/>
            <person name="Kazmierczak K.M."/>
            <person name="Andrzejewski T.M."/>
            <person name="Davidsen T.M."/>
            <person name="Wayne K.J."/>
            <person name="Tettelin H."/>
            <person name="Glass J.I."/>
            <person name="Rusch D."/>
            <person name="Podicherti R."/>
            <person name="Tsui H.-C.T."/>
            <person name="Winkler M.E."/>
        </authorList>
    </citation>
    <scope>NUCLEOTIDE SEQUENCE</scope>
</reference>
<evidence type="ECO:0000313" key="1">
    <source>
        <dbReference type="EMBL" id="SVB15654.1"/>
    </source>
</evidence>
<proteinExistence type="predicted"/>
<accession>A0A382BPQ4</accession>